<reference evidence="1 2" key="1">
    <citation type="submission" date="2023-05" db="EMBL/GenBank/DDBJ databases">
        <title>B98-5 Cell Line De Novo Hybrid Assembly: An Optical Mapping Approach.</title>
        <authorList>
            <person name="Kananen K."/>
            <person name="Auerbach J.A."/>
            <person name="Kautto E."/>
            <person name="Blachly J.S."/>
        </authorList>
    </citation>
    <scope>NUCLEOTIDE SEQUENCE [LARGE SCALE GENOMIC DNA]</scope>
    <source>
        <strain evidence="1">B95-8</strain>
        <tissue evidence="1">Cell line</tissue>
    </source>
</reference>
<dbReference type="EMBL" id="JASSZA010000002">
    <property type="protein sequence ID" value="KAK2117733.1"/>
    <property type="molecule type" value="Genomic_DNA"/>
</dbReference>
<protein>
    <submittedName>
        <fullName evidence="1">Uncharacterized protein</fullName>
    </submittedName>
</protein>
<evidence type="ECO:0000313" key="2">
    <source>
        <dbReference type="Proteomes" id="UP001266305"/>
    </source>
</evidence>
<accession>A0ABQ9W7Z2</accession>
<comment type="caution">
    <text evidence="1">The sequence shown here is derived from an EMBL/GenBank/DDBJ whole genome shotgun (WGS) entry which is preliminary data.</text>
</comment>
<name>A0ABQ9W7Z2_SAGOE</name>
<proteinExistence type="predicted"/>
<sequence length="98" mass="10856">MSEILCQWLNKELKVSRTVRRMTEGLAGGGSRSPAHSGKVAGGRELRRAGCRWSRQHPTVSNSARQYLSKNQKLALVVTIDSAGYLSGWIFPTLVKEE</sequence>
<dbReference type="Proteomes" id="UP001266305">
    <property type="component" value="Unassembled WGS sequence"/>
</dbReference>
<organism evidence="1 2">
    <name type="scientific">Saguinus oedipus</name>
    <name type="common">Cotton-top tamarin</name>
    <name type="synonym">Oedipomidas oedipus</name>
    <dbReference type="NCBI Taxonomy" id="9490"/>
    <lineage>
        <taxon>Eukaryota</taxon>
        <taxon>Metazoa</taxon>
        <taxon>Chordata</taxon>
        <taxon>Craniata</taxon>
        <taxon>Vertebrata</taxon>
        <taxon>Euteleostomi</taxon>
        <taxon>Mammalia</taxon>
        <taxon>Eutheria</taxon>
        <taxon>Euarchontoglires</taxon>
        <taxon>Primates</taxon>
        <taxon>Haplorrhini</taxon>
        <taxon>Platyrrhini</taxon>
        <taxon>Cebidae</taxon>
        <taxon>Callitrichinae</taxon>
        <taxon>Saguinus</taxon>
    </lineage>
</organism>
<keyword evidence="2" id="KW-1185">Reference proteome</keyword>
<evidence type="ECO:0000313" key="1">
    <source>
        <dbReference type="EMBL" id="KAK2117733.1"/>
    </source>
</evidence>
<gene>
    <name evidence="1" type="ORF">P7K49_004620</name>
</gene>